<feature type="compositionally biased region" description="Low complexity" evidence="5">
    <location>
        <begin position="313"/>
        <end position="330"/>
    </location>
</feature>
<evidence type="ECO:0000256" key="5">
    <source>
        <dbReference type="SAM" id="MobiDB-lite"/>
    </source>
</evidence>
<evidence type="ECO:0000256" key="6">
    <source>
        <dbReference type="SAM" id="Phobius"/>
    </source>
</evidence>
<feature type="transmembrane region" description="Helical" evidence="6">
    <location>
        <begin position="35"/>
        <end position="53"/>
    </location>
</feature>
<dbReference type="Pfam" id="PF04610">
    <property type="entry name" value="TrbL"/>
    <property type="match status" value="1"/>
</dbReference>
<evidence type="ECO:0000256" key="4">
    <source>
        <dbReference type="ARBA" id="ARBA00023136"/>
    </source>
</evidence>
<evidence type="ECO:0008006" key="9">
    <source>
        <dbReference type="Google" id="ProtNLM"/>
    </source>
</evidence>
<dbReference type="RefSeq" id="WP_010340360.1">
    <property type="nucleotide sequence ID" value="NZ_CP132343.1"/>
</dbReference>
<accession>A0A2P5Z9M4</accession>
<dbReference type="Proteomes" id="UP000247346">
    <property type="component" value="Unassembled WGS sequence"/>
</dbReference>
<evidence type="ECO:0000313" key="7">
    <source>
        <dbReference type="EMBL" id="PPU85323.1"/>
    </source>
</evidence>
<keyword evidence="4 6" id="KW-0472">Membrane</keyword>
<protein>
    <recommendedName>
        <fullName evidence="9">Type VI secretion protein</fullName>
    </recommendedName>
</protein>
<dbReference type="EMBL" id="MDEK01000001">
    <property type="protein sequence ID" value="PPU85323.1"/>
    <property type="molecule type" value="Genomic_DNA"/>
</dbReference>
<comment type="caution">
    <text evidence="7">The sequence shown here is derived from an EMBL/GenBank/DDBJ whole genome shotgun (WGS) entry which is preliminary data.</text>
</comment>
<feature type="compositionally biased region" description="Polar residues" evidence="5">
    <location>
        <begin position="336"/>
        <end position="359"/>
    </location>
</feature>
<dbReference type="GeneID" id="93879617"/>
<keyword evidence="2 6" id="KW-0812">Transmembrane</keyword>
<dbReference type="OrthoDB" id="5634624at2"/>
<dbReference type="GO" id="GO:0030255">
    <property type="term" value="P:protein secretion by the type IV secretion system"/>
    <property type="evidence" value="ECO:0007669"/>
    <property type="project" value="InterPro"/>
</dbReference>
<reference evidence="7 8" key="1">
    <citation type="submission" date="2016-08" db="EMBL/GenBank/DDBJ databases">
        <authorList>
            <person name="Seilhamer J.J."/>
        </authorList>
    </citation>
    <scope>NUCLEOTIDE SEQUENCE [LARGE SCALE GENOMIC DNA]</scope>
    <source>
        <strain evidence="7 8">CFBP4641</strain>
    </source>
</reference>
<evidence type="ECO:0000256" key="1">
    <source>
        <dbReference type="ARBA" id="ARBA00004141"/>
    </source>
</evidence>
<evidence type="ECO:0000256" key="3">
    <source>
        <dbReference type="ARBA" id="ARBA00022989"/>
    </source>
</evidence>
<evidence type="ECO:0000313" key="8">
    <source>
        <dbReference type="Proteomes" id="UP000247346"/>
    </source>
</evidence>
<feature type="region of interest" description="Disordered" evidence="5">
    <location>
        <begin position="310"/>
        <end position="371"/>
    </location>
</feature>
<feature type="transmembrane region" description="Helical" evidence="6">
    <location>
        <begin position="188"/>
        <end position="206"/>
    </location>
</feature>
<dbReference type="GO" id="GO:0016020">
    <property type="term" value="C:membrane"/>
    <property type="evidence" value="ECO:0007669"/>
    <property type="project" value="UniProtKB-SubCell"/>
</dbReference>
<dbReference type="AlphaFoldDB" id="A0A2P5Z9M4"/>
<name>A0A2P5Z9M4_9XANT</name>
<dbReference type="STRING" id="56458.SB85_04285"/>
<organism evidence="7 8">
    <name type="scientific">Xanthomonas sacchari</name>
    <dbReference type="NCBI Taxonomy" id="56458"/>
    <lineage>
        <taxon>Bacteria</taxon>
        <taxon>Pseudomonadati</taxon>
        <taxon>Pseudomonadota</taxon>
        <taxon>Gammaproteobacteria</taxon>
        <taxon>Lysobacterales</taxon>
        <taxon>Lysobacteraceae</taxon>
        <taxon>Xanthomonas</taxon>
    </lineage>
</organism>
<gene>
    <name evidence="7" type="ORF">XsacCFBP4641_01655</name>
</gene>
<feature type="transmembrane region" description="Helical" evidence="6">
    <location>
        <begin position="218"/>
        <end position="250"/>
    </location>
</feature>
<comment type="subcellular location">
    <subcellularLocation>
        <location evidence="1">Membrane</location>
        <topology evidence="1">Multi-pass membrane protein</topology>
    </subcellularLocation>
</comment>
<feature type="transmembrane region" description="Helical" evidence="6">
    <location>
        <begin position="270"/>
        <end position="291"/>
    </location>
</feature>
<dbReference type="InterPro" id="IPR007688">
    <property type="entry name" value="Conjugal_tfr_TrbL/VirB6"/>
</dbReference>
<sequence>MDFLQNYANYQFFILINNFLRDEIDYFQWALLIRMSWWVTVTAMSALTLWILLKGYRVATGQSRESAMELVVSSLRSALIIGVAMSMVSAARPGATTGDQQMNGLYWRLTDGLSSAIVETVTGDSESAYQAIDKNLALMQIAMTSIDQIDTASNPQLEDEKSRARWFTGLGMAGPGVVGGSLLLLNKLAMALFVGFGPLFILCLLFDATKSLFQKWLMYGIGTVFSLAVLSFTVGLATKVVAAVAAGFLAKWALPGGSTEGVSSMALQQGGIGLVLSTLIITAPPMAASFFQGTLGQFSPYSGFGAVGKDPASGRPYSPTSPGYSPSSRTAPDDYNPSSHSTNTHGNRQPNFASDSGSQMGDGRLRNSGLS</sequence>
<proteinExistence type="predicted"/>
<evidence type="ECO:0000256" key="2">
    <source>
        <dbReference type="ARBA" id="ARBA00022692"/>
    </source>
</evidence>
<keyword evidence="3 6" id="KW-1133">Transmembrane helix</keyword>